<dbReference type="AlphaFoldDB" id="A0A0F9PIP4"/>
<comment type="caution">
    <text evidence="1">The sequence shown here is derived from an EMBL/GenBank/DDBJ whole genome shotgun (WGS) entry which is preliminary data.</text>
</comment>
<gene>
    <name evidence="1" type="ORF">LCGC14_0895960</name>
</gene>
<proteinExistence type="predicted"/>
<sequence>MTTYITFGQIHVHSINGKTFDKDCVAVVDLPEDEARALFMPKFHNSFTDKSQVDISYYPRGFIHV</sequence>
<name>A0A0F9PIP4_9ZZZZ</name>
<organism evidence="1">
    <name type="scientific">marine sediment metagenome</name>
    <dbReference type="NCBI Taxonomy" id="412755"/>
    <lineage>
        <taxon>unclassified sequences</taxon>
        <taxon>metagenomes</taxon>
        <taxon>ecological metagenomes</taxon>
    </lineage>
</organism>
<dbReference type="EMBL" id="LAZR01002890">
    <property type="protein sequence ID" value="KKN24332.1"/>
    <property type="molecule type" value="Genomic_DNA"/>
</dbReference>
<protein>
    <submittedName>
        <fullName evidence="1">Uncharacterized protein</fullName>
    </submittedName>
</protein>
<accession>A0A0F9PIP4</accession>
<evidence type="ECO:0000313" key="1">
    <source>
        <dbReference type="EMBL" id="KKN24332.1"/>
    </source>
</evidence>
<reference evidence="1" key="1">
    <citation type="journal article" date="2015" name="Nature">
        <title>Complex archaea that bridge the gap between prokaryotes and eukaryotes.</title>
        <authorList>
            <person name="Spang A."/>
            <person name="Saw J.H."/>
            <person name="Jorgensen S.L."/>
            <person name="Zaremba-Niedzwiedzka K."/>
            <person name="Martijn J."/>
            <person name="Lind A.E."/>
            <person name="van Eijk R."/>
            <person name="Schleper C."/>
            <person name="Guy L."/>
            <person name="Ettema T.J."/>
        </authorList>
    </citation>
    <scope>NUCLEOTIDE SEQUENCE</scope>
</reference>